<name>A0A8S5L9A1_9CAUD</name>
<keyword evidence="2" id="KW-0396">Initiation factor</keyword>
<sequence length="29" mass="3731">MITLSLHLYNIICMCYNFNCFHRFLYFFY</sequence>
<accession>A0A8S5L9A1</accession>
<keyword evidence="1" id="KW-1133">Transmembrane helix</keyword>
<evidence type="ECO:0000256" key="1">
    <source>
        <dbReference type="SAM" id="Phobius"/>
    </source>
</evidence>
<keyword evidence="1" id="KW-0472">Membrane</keyword>
<proteinExistence type="predicted"/>
<keyword evidence="1" id="KW-0812">Transmembrane</keyword>
<organism evidence="2">
    <name type="scientific">Myoviridae sp. ctPuP5</name>
    <dbReference type="NCBI Taxonomy" id="2823543"/>
    <lineage>
        <taxon>Viruses</taxon>
        <taxon>Duplodnaviria</taxon>
        <taxon>Heunggongvirae</taxon>
        <taxon>Uroviricota</taxon>
        <taxon>Caudoviricetes</taxon>
    </lineage>
</organism>
<protein>
    <submittedName>
        <fullName evidence="2">RNA polymerase I specific transcription initiation factor</fullName>
    </submittedName>
</protein>
<feature type="transmembrane region" description="Helical" evidence="1">
    <location>
        <begin position="6"/>
        <end position="28"/>
    </location>
</feature>
<dbReference type="EMBL" id="BK014662">
    <property type="protein sequence ID" value="DAD66523.1"/>
    <property type="molecule type" value="Genomic_DNA"/>
</dbReference>
<evidence type="ECO:0000313" key="2">
    <source>
        <dbReference type="EMBL" id="DAD66523.1"/>
    </source>
</evidence>
<keyword evidence="2" id="KW-0648">Protein biosynthesis</keyword>
<reference evidence="2" key="1">
    <citation type="journal article" date="2021" name="Proc. Natl. Acad. Sci. U.S.A.">
        <title>A Catalog of Tens of Thousands of Viruses from Human Metagenomes Reveals Hidden Associations with Chronic Diseases.</title>
        <authorList>
            <person name="Tisza M.J."/>
            <person name="Buck C.B."/>
        </authorList>
    </citation>
    <scope>NUCLEOTIDE SEQUENCE</scope>
    <source>
        <strain evidence="2">CtPuP5</strain>
    </source>
</reference>